<dbReference type="FunFam" id="3.30.200.20:FF:000042">
    <property type="entry name" value="Aurora kinase A"/>
    <property type="match status" value="1"/>
</dbReference>
<evidence type="ECO:0000256" key="7">
    <source>
        <dbReference type="PROSITE-ProRule" id="PRU10141"/>
    </source>
</evidence>
<keyword evidence="1" id="KW-0723">Serine/threonine-protein kinase</keyword>
<evidence type="ECO:0000256" key="3">
    <source>
        <dbReference type="ARBA" id="ARBA00022679"/>
    </source>
</evidence>
<dbReference type="InterPro" id="IPR000961">
    <property type="entry name" value="AGC-kinase_C"/>
</dbReference>
<dbReference type="Pfam" id="PF00069">
    <property type="entry name" value="Pkinase"/>
    <property type="match status" value="1"/>
</dbReference>
<keyword evidence="2" id="KW-0597">Phosphoprotein</keyword>
<dbReference type="CDD" id="cd05123">
    <property type="entry name" value="STKc_AGC"/>
    <property type="match status" value="1"/>
</dbReference>
<evidence type="ECO:0000256" key="1">
    <source>
        <dbReference type="ARBA" id="ARBA00022527"/>
    </source>
</evidence>
<dbReference type="InterPro" id="IPR008271">
    <property type="entry name" value="Ser/Thr_kinase_AS"/>
</dbReference>
<evidence type="ECO:0000259" key="9">
    <source>
        <dbReference type="PROSITE" id="PS50011"/>
    </source>
</evidence>
<evidence type="ECO:0000256" key="2">
    <source>
        <dbReference type="ARBA" id="ARBA00022553"/>
    </source>
</evidence>
<evidence type="ECO:0008006" key="13">
    <source>
        <dbReference type="Google" id="ProtNLM"/>
    </source>
</evidence>
<sequence>MSSSVEAGGASRTTASAEGDVDLMRTILGEHVPQSVILACLTACAFDVSAALNWYFAEVAAAAPTGSETEETAVLETAAAARARVHCIHSGLGLTLHARAVGGMVSKSEAYYATLTRGEPAYDVLTPSNDKFRTIRLRKRGWRMGALQTMPSPATQRPVFANGDVVTLECNGLWLKANSINKMLQWKAPSDDDRNKFVIRGLPLGKNLAPGDYFFLTSYKWKDKEIVRKDERPVGISSYNTNVHRCFLGLDRIKTANQRLYLYAKLTQNAIKSLPRPDDPVDASHLTISVMGTPRSMGSFASQEQPHSLRTNSIADEVQFSNAKIEQMMDIIGTNVTRDHLANFLDGAGGDVQVALEHYFMSVATAKDGVEALRSTSATDAPAVTEAQVVESTAVHEEAQARTHAQAKVNHGRRPLSQLILGIPPFSEPTPLPSTKPLSIVPTSVSTKAKYVAAGTQPLPPSVDAASTFVGEPSPGMPPPVPSPCPSSVVPRIDPAAGRGEVAVSAVLQSTVGSASVPRIIEDEVYVETIDYSKNHEPMEQVMTPVEQQSHGSVIKSGIDNERAEALTIQDFEMLSVLGKGSFGAVMLVRFKKDGRVFALKIIKKNNMDQADVQNAIEERQILQRIHHPYICGLVFAFQTNERLYLGMKYYAAGDLFYHLNMKGQLGAKNAKLYGAELVLAISYLHELNILYRDLKPSNVMIDSEGHIGVVDFGLSKQHIYGSNFGVKTLSGTAEYVAPEALAQSADGSRNYGKAYDWWSLGVVIYEMLVGESPFYDENEHTMLGRIAHSDVVFPPDFPRDAHDLVTGLLCKDPKKRLGSESTGGVDAIKRCEFFSQIDWDKLLRREVKAHWTPKLSSETDTRYVDPEFIEEGPPSAAYDPSAGSENSSSKRFSQFSFNYNLER</sequence>
<keyword evidence="4 7" id="KW-0547">Nucleotide-binding</keyword>
<name>A0AAV0V3X8_HYABA</name>
<dbReference type="Proteomes" id="UP001162031">
    <property type="component" value="Unassembled WGS sequence"/>
</dbReference>
<dbReference type="InterPro" id="IPR000719">
    <property type="entry name" value="Prot_kinase_dom"/>
</dbReference>
<dbReference type="PROSITE" id="PS51285">
    <property type="entry name" value="AGC_KINASE_CTER"/>
    <property type="match status" value="1"/>
</dbReference>
<feature type="binding site" evidence="7">
    <location>
        <position position="605"/>
    </location>
    <ligand>
        <name>ATP</name>
        <dbReference type="ChEBI" id="CHEBI:30616"/>
    </ligand>
</feature>
<dbReference type="FunFam" id="1.10.510.10:FF:000465">
    <property type="entry name" value="Non-specific serine/threonine protein kinase"/>
    <property type="match status" value="1"/>
</dbReference>
<dbReference type="SUPFAM" id="SSF56112">
    <property type="entry name" value="Protein kinase-like (PK-like)"/>
    <property type="match status" value="1"/>
</dbReference>
<organism evidence="11 12">
    <name type="scientific">Hyaloperonospora brassicae</name>
    <name type="common">Brassica downy mildew</name>
    <name type="synonym">Peronospora brassicae</name>
    <dbReference type="NCBI Taxonomy" id="162125"/>
    <lineage>
        <taxon>Eukaryota</taxon>
        <taxon>Sar</taxon>
        <taxon>Stramenopiles</taxon>
        <taxon>Oomycota</taxon>
        <taxon>Peronosporomycetes</taxon>
        <taxon>Peronosporales</taxon>
        <taxon>Peronosporaceae</taxon>
        <taxon>Hyaloperonospora</taxon>
    </lineage>
</organism>
<evidence type="ECO:0000256" key="5">
    <source>
        <dbReference type="ARBA" id="ARBA00022777"/>
    </source>
</evidence>
<evidence type="ECO:0000259" key="10">
    <source>
        <dbReference type="PROSITE" id="PS51285"/>
    </source>
</evidence>
<dbReference type="PANTHER" id="PTHR24351">
    <property type="entry name" value="RIBOSOMAL PROTEIN S6 KINASE"/>
    <property type="match status" value="1"/>
</dbReference>
<feature type="region of interest" description="Disordered" evidence="8">
    <location>
        <begin position="861"/>
        <end position="891"/>
    </location>
</feature>
<reference evidence="11" key="1">
    <citation type="submission" date="2022-12" db="EMBL/GenBank/DDBJ databases">
        <authorList>
            <person name="Webb A."/>
        </authorList>
    </citation>
    <scope>NUCLEOTIDE SEQUENCE</scope>
    <source>
        <strain evidence="11">Hp1</strain>
    </source>
</reference>
<dbReference type="PROSITE" id="PS00107">
    <property type="entry name" value="PROTEIN_KINASE_ATP"/>
    <property type="match status" value="1"/>
</dbReference>
<dbReference type="InterPro" id="IPR017892">
    <property type="entry name" value="Pkinase_C"/>
</dbReference>
<comment type="caution">
    <text evidence="11">The sequence shown here is derived from an EMBL/GenBank/DDBJ whole genome shotgun (WGS) entry which is preliminary data.</text>
</comment>
<dbReference type="SMART" id="SM00133">
    <property type="entry name" value="S_TK_X"/>
    <property type="match status" value="1"/>
</dbReference>
<dbReference type="Gene3D" id="1.10.8.10">
    <property type="entry name" value="DNA helicase RuvA subunit, C-terminal domain"/>
    <property type="match status" value="1"/>
</dbReference>
<dbReference type="SMART" id="SM00220">
    <property type="entry name" value="S_TKc"/>
    <property type="match status" value="1"/>
</dbReference>
<proteinExistence type="predicted"/>
<accession>A0AAV0V3X8</accession>
<dbReference type="InterPro" id="IPR017441">
    <property type="entry name" value="Protein_kinase_ATP_BS"/>
</dbReference>
<protein>
    <recommendedName>
        <fullName evidence="13">Protein kinase domain-containing protein</fullName>
    </recommendedName>
</protein>
<feature type="domain" description="AGC-kinase C-terminal" evidence="10">
    <location>
        <begin position="836"/>
        <end position="904"/>
    </location>
</feature>
<dbReference type="GO" id="GO:0005524">
    <property type="term" value="F:ATP binding"/>
    <property type="evidence" value="ECO:0007669"/>
    <property type="project" value="UniProtKB-UniRule"/>
</dbReference>
<evidence type="ECO:0000256" key="8">
    <source>
        <dbReference type="SAM" id="MobiDB-lite"/>
    </source>
</evidence>
<dbReference type="InterPro" id="IPR011009">
    <property type="entry name" value="Kinase-like_dom_sf"/>
</dbReference>
<keyword evidence="6 7" id="KW-0067">ATP-binding</keyword>
<dbReference type="PROSITE" id="PS50011">
    <property type="entry name" value="PROTEIN_KINASE_DOM"/>
    <property type="match status" value="1"/>
</dbReference>
<dbReference type="EMBL" id="CANTFL010001486">
    <property type="protein sequence ID" value="CAI5743228.1"/>
    <property type="molecule type" value="Genomic_DNA"/>
</dbReference>
<gene>
    <name evidence="11" type="ORF">HBR001_LOCUS9372</name>
</gene>
<dbReference type="GO" id="GO:0004674">
    <property type="term" value="F:protein serine/threonine kinase activity"/>
    <property type="evidence" value="ECO:0007669"/>
    <property type="project" value="UniProtKB-KW"/>
</dbReference>
<evidence type="ECO:0000256" key="4">
    <source>
        <dbReference type="ARBA" id="ARBA00022741"/>
    </source>
</evidence>
<dbReference type="Gene3D" id="3.30.200.20">
    <property type="entry name" value="Phosphorylase Kinase, domain 1"/>
    <property type="match status" value="1"/>
</dbReference>
<evidence type="ECO:0000313" key="12">
    <source>
        <dbReference type="Proteomes" id="UP001162031"/>
    </source>
</evidence>
<dbReference type="AlphaFoldDB" id="A0AAV0V3X8"/>
<keyword evidence="5" id="KW-0418">Kinase</keyword>
<feature type="domain" description="Protein kinase" evidence="9">
    <location>
        <begin position="572"/>
        <end position="835"/>
    </location>
</feature>
<evidence type="ECO:0000313" key="11">
    <source>
        <dbReference type="EMBL" id="CAI5743228.1"/>
    </source>
</evidence>
<keyword evidence="3" id="KW-0808">Transferase</keyword>
<keyword evidence="12" id="KW-1185">Reference proteome</keyword>
<dbReference type="PROSITE" id="PS00108">
    <property type="entry name" value="PROTEIN_KINASE_ST"/>
    <property type="match status" value="1"/>
</dbReference>
<evidence type="ECO:0000256" key="6">
    <source>
        <dbReference type="ARBA" id="ARBA00022840"/>
    </source>
</evidence>
<dbReference type="InterPro" id="IPR045270">
    <property type="entry name" value="STKc_AGC"/>
</dbReference>
<dbReference type="Pfam" id="PF00433">
    <property type="entry name" value="Pkinase_C"/>
    <property type="match status" value="1"/>
</dbReference>
<dbReference type="Gene3D" id="1.10.510.10">
    <property type="entry name" value="Transferase(Phosphotransferase) domain 1"/>
    <property type="match status" value="1"/>
</dbReference>